<keyword evidence="3" id="KW-1185">Reference proteome</keyword>
<reference evidence="2 3" key="1">
    <citation type="submission" date="2016-06" db="EMBL/GenBank/DDBJ databases">
        <title>Comparative genomics of the ectomycorrhizal sister species Rhizopogon vinicolor and Rhizopogon vesiculosus (Basidiomycota: Boletales) reveals a divergence of the mating type B locus.</title>
        <authorList>
            <consortium name="DOE Joint Genome Institute"/>
            <person name="Mujic A.B."/>
            <person name="Kuo A."/>
            <person name="Tritt A."/>
            <person name="Lipzen A."/>
            <person name="Chen C."/>
            <person name="Johnson J."/>
            <person name="Sharma A."/>
            <person name="Barry K."/>
            <person name="Grigoriev I.V."/>
            <person name="Spatafora J.W."/>
        </authorList>
    </citation>
    <scope>NUCLEOTIDE SEQUENCE [LARGE SCALE GENOMIC DNA]</scope>
    <source>
        <strain evidence="2 3">AM-OR11-026</strain>
    </source>
</reference>
<dbReference type="PROSITE" id="PS00108">
    <property type="entry name" value="PROTEIN_KINASE_ST"/>
    <property type="match status" value="1"/>
</dbReference>
<dbReference type="PANTHER" id="PTHR24347">
    <property type="entry name" value="SERINE/THREONINE-PROTEIN KINASE"/>
    <property type="match status" value="1"/>
</dbReference>
<dbReference type="OrthoDB" id="4062651at2759"/>
<dbReference type="Pfam" id="PF00069">
    <property type="entry name" value="Pkinase"/>
    <property type="match status" value="1"/>
</dbReference>
<keyword evidence="2" id="KW-0808">Transferase</keyword>
<dbReference type="AlphaFoldDB" id="A0A1B7MFG9"/>
<gene>
    <name evidence="2" type="ORF">K503DRAFT_660236</name>
</gene>
<feature type="domain" description="Protein kinase" evidence="1">
    <location>
        <begin position="1"/>
        <end position="84"/>
    </location>
</feature>
<dbReference type="InterPro" id="IPR011009">
    <property type="entry name" value="Kinase-like_dom_sf"/>
</dbReference>
<dbReference type="Proteomes" id="UP000092154">
    <property type="component" value="Unassembled WGS sequence"/>
</dbReference>
<dbReference type="GO" id="GO:0005524">
    <property type="term" value="F:ATP binding"/>
    <property type="evidence" value="ECO:0007669"/>
    <property type="project" value="InterPro"/>
</dbReference>
<dbReference type="InParanoid" id="A0A1B7MFG9"/>
<keyword evidence="2" id="KW-0418">Kinase</keyword>
<evidence type="ECO:0000259" key="1">
    <source>
        <dbReference type="PROSITE" id="PS50011"/>
    </source>
</evidence>
<accession>A0A1B7MFG9</accession>
<dbReference type="InterPro" id="IPR000719">
    <property type="entry name" value="Prot_kinase_dom"/>
</dbReference>
<name>A0A1B7MFG9_9AGAM</name>
<proteinExistence type="predicted"/>
<sequence length="84" mass="9278">QLFETINFMHQHVVAHMDLKPQNILIPRTGGRLSIIDFNRSLRVKGVGHKFRSIVGTTGYITPEVAAGDSLCSAVRADLWSCGK</sequence>
<protein>
    <submittedName>
        <fullName evidence="2">Kinase-like protein</fullName>
    </submittedName>
</protein>
<dbReference type="STRING" id="1314800.A0A1B7MFG9"/>
<dbReference type="Gene3D" id="1.10.510.10">
    <property type="entry name" value="Transferase(Phosphotransferase) domain 1"/>
    <property type="match status" value="1"/>
</dbReference>
<dbReference type="SUPFAM" id="SSF56112">
    <property type="entry name" value="Protein kinase-like (PK-like)"/>
    <property type="match status" value="1"/>
</dbReference>
<dbReference type="PROSITE" id="PS50011">
    <property type="entry name" value="PROTEIN_KINASE_DOM"/>
    <property type="match status" value="1"/>
</dbReference>
<dbReference type="GO" id="GO:0004672">
    <property type="term" value="F:protein kinase activity"/>
    <property type="evidence" value="ECO:0007669"/>
    <property type="project" value="InterPro"/>
</dbReference>
<evidence type="ECO:0000313" key="3">
    <source>
        <dbReference type="Proteomes" id="UP000092154"/>
    </source>
</evidence>
<dbReference type="InterPro" id="IPR008271">
    <property type="entry name" value="Ser/Thr_kinase_AS"/>
</dbReference>
<organism evidence="2 3">
    <name type="scientific">Rhizopogon vinicolor AM-OR11-026</name>
    <dbReference type="NCBI Taxonomy" id="1314800"/>
    <lineage>
        <taxon>Eukaryota</taxon>
        <taxon>Fungi</taxon>
        <taxon>Dikarya</taxon>
        <taxon>Basidiomycota</taxon>
        <taxon>Agaricomycotina</taxon>
        <taxon>Agaricomycetes</taxon>
        <taxon>Agaricomycetidae</taxon>
        <taxon>Boletales</taxon>
        <taxon>Suillineae</taxon>
        <taxon>Rhizopogonaceae</taxon>
        <taxon>Rhizopogon</taxon>
    </lineage>
</organism>
<dbReference type="EMBL" id="KV449446">
    <property type="protein sequence ID" value="OAX31343.1"/>
    <property type="molecule type" value="Genomic_DNA"/>
</dbReference>
<feature type="non-terminal residue" evidence="2">
    <location>
        <position position="84"/>
    </location>
</feature>
<evidence type="ECO:0000313" key="2">
    <source>
        <dbReference type="EMBL" id="OAX31343.1"/>
    </source>
</evidence>
<feature type="non-terminal residue" evidence="2">
    <location>
        <position position="1"/>
    </location>
</feature>